<dbReference type="EMBL" id="JAKRCV010000006">
    <property type="protein sequence ID" value="MCG7320947.1"/>
    <property type="molecule type" value="Genomic_DNA"/>
</dbReference>
<gene>
    <name evidence="3" type="ORF">MHL29_03430</name>
</gene>
<evidence type="ECO:0000256" key="1">
    <source>
        <dbReference type="SAM" id="MobiDB-lite"/>
    </source>
</evidence>
<organism evidence="3 4">
    <name type="scientific">Arsenicicoccus bolidensis</name>
    <dbReference type="NCBI Taxonomy" id="229480"/>
    <lineage>
        <taxon>Bacteria</taxon>
        <taxon>Bacillati</taxon>
        <taxon>Actinomycetota</taxon>
        <taxon>Actinomycetes</taxon>
        <taxon>Micrococcales</taxon>
        <taxon>Intrasporangiaceae</taxon>
        <taxon>Arsenicicoccus</taxon>
    </lineage>
</organism>
<sequence length="216" mass="22830">MRRWLTAAALSLGIAAGAVPAAHAAAPAADSDTPTQSSSSFFGTQSCPQQPVQQPLVDVGDAGWYYLVQNGSFTEGTNAWSTSGPVTVVNSSSPQDVMSAGGGSLALGSYGSATSARFCTASDHDRARLFYRSPGVPGSTLVVRITSTSNLWLRSSYTTTYRLDGSTPGWKLSPTMVVPDWTDWTGVQQTSITVQAYGGTFLVDDVMVDPWRYNTP</sequence>
<protein>
    <recommendedName>
        <fullName evidence="5">CBM11 domain-containing protein</fullName>
    </recommendedName>
</protein>
<feature type="chain" id="PRO_5047135103" description="CBM11 domain-containing protein" evidence="2">
    <location>
        <begin position="25"/>
        <end position="216"/>
    </location>
</feature>
<evidence type="ECO:0008006" key="5">
    <source>
        <dbReference type="Google" id="ProtNLM"/>
    </source>
</evidence>
<feature type="region of interest" description="Disordered" evidence="1">
    <location>
        <begin position="27"/>
        <end position="52"/>
    </location>
</feature>
<proteinExistence type="predicted"/>
<feature type="signal peptide" evidence="2">
    <location>
        <begin position="1"/>
        <end position="24"/>
    </location>
</feature>
<evidence type="ECO:0000256" key="2">
    <source>
        <dbReference type="SAM" id="SignalP"/>
    </source>
</evidence>
<comment type="caution">
    <text evidence="3">The sequence shown here is derived from an EMBL/GenBank/DDBJ whole genome shotgun (WGS) entry which is preliminary data.</text>
</comment>
<keyword evidence="2" id="KW-0732">Signal</keyword>
<name>A0ABS9PZB6_9MICO</name>
<keyword evidence="4" id="KW-1185">Reference proteome</keyword>
<dbReference type="Proteomes" id="UP001521931">
    <property type="component" value="Unassembled WGS sequence"/>
</dbReference>
<accession>A0ABS9PZB6</accession>
<evidence type="ECO:0000313" key="3">
    <source>
        <dbReference type="EMBL" id="MCG7320947.1"/>
    </source>
</evidence>
<evidence type="ECO:0000313" key="4">
    <source>
        <dbReference type="Proteomes" id="UP001521931"/>
    </source>
</evidence>
<dbReference type="RefSeq" id="WP_156911452.1">
    <property type="nucleotide sequence ID" value="NZ_DAMDMH010000011.1"/>
</dbReference>
<reference evidence="3 4" key="1">
    <citation type="submission" date="2022-02" db="EMBL/GenBank/DDBJ databases">
        <title>Uncovering new skin microbiome diversity through culturing and metagenomics.</title>
        <authorList>
            <person name="Conlan S."/>
            <person name="Deming C."/>
            <person name="Nisc Comparative Sequencing Program N."/>
            <person name="Segre J.A."/>
        </authorList>
    </citation>
    <scope>NUCLEOTIDE SEQUENCE [LARGE SCALE GENOMIC DNA]</scope>
    <source>
        <strain evidence="3 4">ACRQZ</strain>
    </source>
</reference>